<keyword evidence="1" id="KW-1185">Reference proteome</keyword>
<evidence type="ECO:0000313" key="1">
    <source>
        <dbReference type="Proteomes" id="UP000887574"/>
    </source>
</evidence>
<dbReference type="WBParaSite" id="jg10447">
    <property type="protein sequence ID" value="jg10447"/>
    <property type="gene ID" value="jg10447"/>
</dbReference>
<accession>A0A915CM56</accession>
<dbReference type="Proteomes" id="UP000887574">
    <property type="component" value="Unplaced"/>
</dbReference>
<sequence length="182" mass="19783">MWWYGPPSYLDDQLTSWPETKGIKTFRSDEFLLNQEVVSLATAQTASVFDLTRHSTWAKAIRVALTSEVGPGPVNLEESTAAVRMLIRETQKVYPPSPGEVTNLGLTQNDMGILQAFQGITEPRVIGGFLLWPYMDFGPPLREENEVEWEVLLGSAGSGGVAAASSACLLEAKRASTHAAAT</sequence>
<reference evidence="2" key="1">
    <citation type="submission" date="2022-11" db="UniProtKB">
        <authorList>
            <consortium name="WormBaseParasite"/>
        </authorList>
    </citation>
    <scope>IDENTIFICATION</scope>
</reference>
<evidence type="ECO:0000313" key="2">
    <source>
        <dbReference type="WBParaSite" id="jg10447"/>
    </source>
</evidence>
<proteinExistence type="predicted"/>
<organism evidence="1 2">
    <name type="scientific">Ditylenchus dipsaci</name>
    <dbReference type="NCBI Taxonomy" id="166011"/>
    <lineage>
        <taxon>Eukaryota</taxon>
        <taxon>Metazoa</taxon>
        <taxon>Ecdysozoa</taxon>
        <taxon>Nematoda</taxon>
        <taxon>Chromadorea</taxon>
        <taxon>Rhabditida</taxon>
        <taxon>Tylenchina</taxon>
        <taxon>Tylenchomorpha</taxon>
        <taxon>Sphaerularioidea</taxon>
        <taxon>Anguinidae</taxon>
        <taxon>Anguininae</taxon>
        <taxon>Ditylenchus</taxon>
    </lineage>
</organism>
<protein>
    <submittedName>
        <fullName evidence="2">Uncharacterized protein</fullName>
    </submittedName>
</protein>
<dbReference type="AlphaFoldDB" id="A0A915CM56"/>
<name>A0A915CM56_9BILA</name>